<reference evidence="3" key="1">
    <citation type="journal article" date="2014" name="Int. J. Syst. Evol. Microbiol.">
        <title>Complete genome sequence of Corynebacterium casei LMG S-19264T (=DSM 44701T), isolated from a smear-ripened cheese.</title>
        <authorList>
            <consortium name="US DOE Joint Genome Institute (JGI-PGF)"/>
            <person name="Walter F."/>
            <person name="Albersmeier A."/>
            <person name="Kalinowski J."/>
            <person name="Ruckert C."/>
        </authorList>
    </citation>
    <scope>NUCLEOTIDE SEQUENCE</scope>
    <source>
        <strain evidence="3">NBRC 101628</strain>
    </source>
</reference>
<dbReference type="AlphaFoldDB" id="A0AA37RW09"/>
<dbReference type="Proteomes" id="UP001161422">
    <property type="component" value="Unassembled WGS sequence"/>
</dbReference>
<evidence type="ECO:0000313" key="3">
    <source>
        <dbReference type="EMBL" id="GLP96188.1"/>
    </source>
</evidence>
<dbReference type="InterPro" id="IPR038678">
    <property type="entry name" value="Spondin_N_sf"/>
</dbReference>
<feature type="signal peptide" evidence="1">
    <location>
        <begin position="1"/>
        <end position="22"/>
    </location>
</feature>
<evidence type="ECO:0000256" key="1">
    <source>
        <dbReference type="SAM" id="SignalP"/>
    </source>
</evidence>
<feature type="chain" id="PRO_5041257881" description="Spondin domain-containing protein" evidence="1">
    <location>
        <begin position="23"/>
        <end position="236"/>
    </location>
</feature>
<organism evidence="3 4">
    <name type="scientific">Paraferrimonas sedimenticola</name>
    <dbReference type="NCBI Taxonomy" id="375674"/>
    <lineage>
        <taxon>Bacteria</taxon>
        <taxon>Pseudomonadati</taxon>
        <taxon>Pseudomonadota</taxon>
        <taxon>Gammaproteobacteria</taxon>
        <taxon>Alteromonadales</taxon>
        <taxon>Ferrimonadaceae</taxon>
        <taxon>Paraferrimonas</taxon>
    </lineage>
</organism>
<keyword evidence="4" id="KW-1185">Reference proteome</keyword>
<evidence type="ECO:0000313" key="4">
    <source>
        <dbReference type="Proteomes" id="UP001161422"/>
    </source>
</evidence>
<gene>
    <name evidence="3" type="ORF">GCM10007895_14940</name>
</gene>
<dbReference type="NCBIfam" id="NF038123">
    <property type="entry name" value="NF038123_dom"/>
    <property type="match status" value="1"/>
</dbReference>
<sequence length="236" mass="24501">MTITFKKSALAAVGLLALGACSDSDDVQEIIDTPVVIPTQSYQIEVVNLTANQPMSPIAVLSHTDAVMVWQTGMPASNALEVLAESGDASGFSDLDGVLASANGAGILPPGGKEMIDLELSSLEIDRLSLATMLVNTNDAFTGINGADFASLAVDASHTFYLNAYDAGTEGNTEAKGSIPGPADGGEGYLEARDDIDRVHLHPGVLSASDGLSDSVLGPSHRFDNPVLMVRITRTE</sequence>
<accession>A0AA37RW09</accession>
<comment type="caution">
    <text evidence="3">The sequence shown here is derived from an EMBL/GenBank/DDBJ whole genome shotgun (WGS) entry which is preliminary data.</text>
</comment>
<dbReference type="Gene3D" id="2.60.40.2130">
    <property type="entry name" value="F-spondin domain"/>
    <property type="match status" value="1"/>
</dbReference>
<proteinExistence type="predicted"/>
<name>A0AA37RW09_9GAMM</name>
<keyword evidence="1" id="KW-0732">Signal</keyword>
<evidence type="ECO:0000259" key="2">
    <source>
        <dbReference type="Pfam" id="PF06468"/>
    </source>
</evidence>
<dbReference type="EMBL" id="BSNC01000004">
    <property type="protein sequence ID" value="GLP96188.1"/>
    <property type="molecule type" value="Genomic_DNA"/>
</dbReference>
<dbReference type="InterPro" id="IPR009465">
    <property type="entry name" value="Spondin_N"/>
</dbReference>
<protein>
    <recommendedName>
        <fullName evidence="2">Spondin domain-containing protein</fullName>
    </recommendedName>
</protein>
<reference evidence="3" key="2">
    <citation type="submission" date="2023-01" db="EMBL/GenBank/DDBJ databases">
        <title>Draft genome sequence of Paraferrimonas sedimenticola strain NBRC 101628.</title>
        <authorList>
            <person name="Sun Q."/>
            <person name="Mori K."/>
        </authorList>
    </citation>
    <scope>NUCLEOTIDE SEQUENCE</scope>
    <source>
        <strain evidence="3">NBRC 101628</strain>
    </source>
</reference>
<dbReference type="PROSITE" id="PS51257">
    <property type="entry name" value="PROKAR_LIPOPROTEIN"/>
    <property type="match status" value="1"/>
</dbReference>
<feature type="domain" description="Spondin" evidence="2">
    <location>
        <begin position="55"/>
        <end position="170"/>
    </location>
</feature>
<dbReference type="Pfam" id="PF06468">
    <property type="entry name" value="Spond_N"/>
    <property type="match status" value="1"/>
</dbReference>
<dbReference type="RefSeq" id="WP_095505369.1">
    <property type="nucleotide sequence ID" value="NZ_BSNC01000004.1"/>
</dbReference>